<evidence type="ECO:0000259" key="8">
    <source>
        <dbReference type="PROSITE" id="PS00028"/>
    </source>
</evidence>
<dbReference type="PROSITE" id="PS00028">
    <property type="entry name" value="ZINC_FINGER_C2H2_1"/>
    <property type="match status" value="3"/>
</dbReference>
<dbReference type="RefSeq" id="XP_055864973.1">
    <property type="nucleotide sequence ID" value="XM_056008998.1"/>
</dbReference>
<dbReference type="Pfam" id="PF23611">
    <property type="entry name" value="zf-C2H2_16"/>
    <property type="match status" value="1"/>
</dbReference>
<dbReference type="InterPro" id="IPR036236">
    <property type="entry name" value="Znf_C2H2_sf"/>
</dbReference>
<dbReference type="SUPFAM" id="SSF57667">
    <property type="entry name" value="beta-beta-alpha zinc fingers"/>
    <property type="match status" value="1"/>
</dbReference>
<protein>
    <submittedName>
        <fullName evidence="10">Uncharacterized protein LOC106071402</fullName>
    </submittedName>
</protein>
<sequence length="1452" mass="161224">MASRRKSARPTNKVQQQVEEDDEDDNGETESALVLTLPTKHVPLTTPRVHLTPHGHNKGSCFGASIPRAQGSPSCEAQEPYIAIPSDIYEDFEALKSATKLDTPDLMRKLLKDYHRLATSPTHLLRERRLDGVIGDIVAAKTSSALDLSRSCHSVTNVSDKNRDGAHVRSSPNYSLAEQQCVEDELSEEEEEEGELKPLDLTLNRHEPAVSPDSAIVEDIHMKSSKSALSFGNQSFETYQSLSPQKHTGSYVINLEPGSEGSITSNSMLAKVLQLDIPPKNVHKIQNYSIGSPSTLFGQANRKNPAYSQTSALFLNDTNKVEEDKSDIKSIPFARNENNLRLSGLPSYSEALSSVLHSQTISTRLKECESTKESLTDASGVKKELLNRGLSVFQTSLGESDISQSQRKLPFGLNLPHVDTTHRILHQHFMQQQQLKSELQHQNIANEVQQSRPVSGTQMSMKMLSAQSPVIEAVDCNGEKHSLKASDLSFPNFLLDPQSLGIQPSTTAMSNGAVASTASIPMPAFFMTTPTSCMNGVVAVLHSLPEGVTGLQPFAFAPHPVQQSSISSSSIPAQLSTDMIFTTANTTPATNFTSISASTTLSDQNAAIQAETTQPSPPLASARPKPGRPRGKGGRGKLQRIQNKDMKLLTENTLFPGVYTSILKLPWSRRSRNKSKSKTVLEMKKEAQIIAHEKVTEEESHFLCESEVHDLESPSQEIEDVFDTLNQECKQEKQVDLKGLNEHTFENSMLYTQESSNEPPKLDHIQSIQRQKQKDLEQQQRLHAQYHQRLQEEQRKLTKQIEMSYLNMSSSPVQTLSINALNLPTLKQEAMSPDLCSPVSKLSSKSLTPDGEETFPSNESVVMTFSTDDKKALTSKLPRKRGRPPKMHVLYSPLEKQTENTDIASSSIQSPHKAEIEPDNFLNVTTAATTSNFSILKSALSTMSSDGFAHRRAIEQFTTRPNLSTTLMEPDMEVQTGLNKKLSFLTSHIELDSPVAKHQPEDETTASSYLEYEDESTPDEQDAALTNEITPEVKPRKKKVSRSLKSNENFMYATFKIKPKNGGLTPRKSRRKRKDVLASTAAAAETIANLRQRKLLDATLSDGLKPSSMIAWKFHEQYPHSSEENSEKIVAEKRTANLLNGDFSLIESPHNVLQTFETCLDVPRSGEKLQMQLNNELIDSELKAECCVTCGQIFQKHYSDTSARCNECIRNTSMIIKSSKLFSFGDFPTSSLASVPPASTPSSTLASKMETVLPRETGSSSLCSNNPNRLHCNICQMDFTKICDYLQHIRESHGAPNVNQGDTTRRVKVSKTKKSLAHKTLTCPVEDCPHFFRVQRDLETHFLKKHSSLGTCPHSDCSFTCTSREDLENHFRFDHDAVGSVHALSVPSTPESITENSADGISVRTASLSSEKPLHCEFCDYRCRQKNALTWHMRKHPEAASQYKRYNSMNSD</sequence>
<name>A0A9W2YQF1_BIOGL</name>
<evidence type="ECO:0000256" key="5">
    <source>
        <dbReference type="ARBA" id="ARBA00022833"/>
    </source>
</evidence>
<feature type="domain" description="C2H2-type" evidence="8">
    <location>
        <begin position="1323"/>
        <end position="1346"/>
    </location>
</feature>
<feature type="domain" description="C2H2-type" evidence="8">
    <location>
        <begin position="1272"/>
        <end position="1293"/>
    </location>
</feature>
<dbReference type="GO" id="GO:0000981">
    <property type="term" value="F:DNA-binding transcription factor activity, RNA polymerase II-specific"/>
    <property type="evidence" value="ECO:0007669"/>
    <property type="project" value="TreeGrafter"/>
</dbReference>
<dbReference type="GeneID" id="106071402"/>
<evidence type="ECO:0000256" key="4">
    <source>
        <dbReference type="ARBA" id="ARBA00022771"/>
    </source>
</evidence>
<keyword evidence="6" id="KW-0539">Nucleus</keyword>
<keyword evidence="3" id="KW-0677">Repeat</keyword>
<dbReference type="InterPro" id="IPR056438">
    <property type="entry name" value="Znf-C2H2_CTCF"/>
</dbReference>
<dbReference type="PANTHER" id="PTHR24408:SF58">
    <property type="entry name" value="TRANSCRIPTION FACTOR (TFIIIA), PUTATIVE (AFU_ORTHOLOGUE AFUA_1G05150)-RELATED"/>
    <property type="match status" value="1"/>
</dbReference>
<evidence type="ECO:0000256" key="6">
    <source>
        <dbReference type="ARBA" id="ARBA00023242"/>
    </source>
</evidence>
<comment type="subcellular location">
    <subcellularLocation>
        <location evidence="1">Nucleus</location>
    </subcellularLocation>
</comment>
<organism evidence="9 10">
    <name type="scientific">Biomphalaria glabrata</name>
    <name type="common">Bloodfluke planorb</name>
    <name type="synonym">Freshwater snail</name>
    <dbReference type="NCBI Taxonomy" id="6526"/>
    <lineage>
        <taxon>Eukaryota</taxon>
        <taxon>Metazoa</taxon>
        <taxon>Spiralia</taxon>
        <taxon>Lophotrochozoa</taxon>
        <taxon>Mollusca</taxon>
        <taxon>Gastropoda</taxon>
        <taxon>Heterobranchia</taxon>
        <taxon>Euthyneura</taxon>
        <taxon>Panpulmonata</taxon>
        <taxon>Hygrophila</taxon>
        <taxon>Lymnaeoidea</taxon>
        <taxon>Planorbidae</taxon>
        <taxon>Biomphalaria</taxon>
    </lineage>
</organism>
<dbReference type="GO" id="GO:0043565">
    <property type="term" value="F:sequence-specific DNA binding"/>
    <property type="evidence" value="ECO:0007669"/>
    <property type="project" value="TreeGrafter"/>
</dbReference>
<evidence type="ECO:0000313" key="9">
    <source>
        <dbReference type="Proteomes" id="UP001165740"/>
    </source>
</evidence>
<keyword evidence="2" id="KW-0479">Metal-binding</keyword>
<dbReference type="GO" id="GO:0008270">
    <property type="term" value="F:zinc ion binding"/>
    <property type="evidence" value="ECO:0007669"/>
    <property type="project" value="UniProtKB-KW"/>
</dbReference>
<dbReference type="PANTHER" id="PTHR24408">
    <property type="entry name" value="ZINC FINGER PROTEIN"/>
    <property type="match status" value="1"/>
</dbReference>
<feature type="region of interest" description="Disordered" evidence="7">
    <location>
        <begin position="159"/>
        <end position="178"/>
    </location>
</feature>
<dbReference type="SMART" id="SM00355">
    <property type="entry name" value="ZnF_C2H2"/>
    <property type="match status" value="4"/>
</dbReference>
<feature type="region of interest" description="Disordered" evidence="7">
    <location>
        <begin position="1"/>
        <end position="31"/>
    </location>
</feature>
<dbReference type="Proteomes" id="UP001165740">
    <property type="component" value="Chromosome 13"/>
</dbReference>
<dbReference type="InterPro" id="IPR013087">
    <property type="entry name" value="Znf_C2H2_type"/>
</dbReference>
<reference evidence="10" key="1">
    <citation type="submission" date="2025-08" db="UniProtKB">
        <authorList>
            <consortium name="RefSeq"/>
        </authorList>
    </citation>
    <scope>IDENTIFICATION</scope>
</reference>
<feature type="domain" description="C2H2-type" evidence="8">
    <location>
        <begin position="1416"/>
        <end position="1436"/>
    </location>
</feature>
<dbReference type="Gene3D" id="3.30.160.60">
    <property type="entry name" value="Classic Zinc Finger"/>
    <property type="match status" value="1"/>
</dbReference>
<keyword evidence="9" id="KW-1185">Reference proteome</keyword>
<dbReference type="GO" id="GO:0005634">
    <property type="term" value="C:nucleus"/>
    <property type="evidence" value="ECO:0007669"/>
    <property type="project" value="UniProtKB-SubCell"/>
</dbReference>
<evidence type="ECO:0000256" key="1">
    <source>
        <dbReference type="ARBA" id="ARBA00004123"/>
    </source>
</evidence>
<keyword evidence="5" id="KW-0862">Zinc</keyword>
<dbReference type="OMA" id="WKFHEQY"/>
<evidence type="ECO:0000313" key="10">
    <source>
        <dbReference type="RefSeq" id="XP_055864973.1"/>
    </source>
</evidence>
<feature type="compositionally biased region" description="Acidic residues" evidence="7">
    <location>
        <begin position="18"/>
        <end position="28"/>
    </location>
</feature>
<evidence type="ECO:0000256" key="7">
    <source>
        <dbReference type="SAM" id="MobiDB-lite"/>
    </source>
</evidence>
<dbReference type="OrthoDB" id="8823111at2759"/>
<feature type="compositionally biased region" description="Basic residues" evidence="7">
    <location>
        <begin position="625"/>
        <end position="638"/>
    </location>
</feature>
<accession>A0A9W2YQF1</accession>
<keyword evidence="4" id="KW-0863">Zinc-finger</keyword>
<evidence type="ECO:0000256" key="2">
    <source>
        <dbReference type="ARBA" id="ARBA00022723"/>
    </source>
</evidence>
<evidence type="ECO:0000256" key="3">
    <source>
        <dbReference type="ARBA" id="ARBA00022737"/>
    </source>
</evidence>
<feature type="region of interest" description="Disordered" evidence="7">
    <location>
        <begin position="608"/>
        <end position="640"/>
    </location>
</feature>
<proteinExistence type="predicted"/>
<gene>
    <name evidence="10" type="primary">LOC106071402</name>
</gene>